<protein>
    <recommendedName>
        <fullName evidence="4">DUF2269 family protein</fullName>
    </recommendedName>
</protein>
<comment type="caution">
    <text evidence="2">The sequence shown here is derived from an EMBL/GenBank/DDBJ whole genome shotgun (WGS) entry which is preliminary data.</text>
</comment>
<dbReference type="AlphaFoldDB" id="A0A6I1FG65"/>
<accession>A0A6I1FG65</accession>
<evidence type="ECO:0008006" key="4">
    <source>
        <dbReference type="Google" id="ProtNLM"/>
    </source>
</evidence>
<proteinExistence type="predicted"/>
<dbReference type="EMBL" id="WEIO01000011">
    <property type="protein sequence ID" value="KAB7704691.1"/>
    <property type="molecule type" value="Genomic_DNA"/>
</dbReference>
<keyword evidence="3" id="KW-1185">Reference proteome</keyword>
<sequence length="146" mass="16732">MNMIYQLLVYTHIASAVASIGPFFTLIPLIKKLREAEEDVQQAYLNVFKSAVRLVKHAGHVLVASGILLIMKGPWPWTTPWIIMTVAVMFSSVFFLARAFTPTLRKFHDPGSDKQALVGKLHRSVWIYIFLLMLMLWFMVAKPVLW</sequence>
<feature type="transmembrane region" description="Helical" evidence="1">
    <location>
        <begin position="7"/>
        <end position="30"/>
    </location>
</feature>
<name>A0A6I1FG65_9BACI</name>
<evidence type="ECO:0000313" key="3">
    <source>
        <dbReference type="Proteomes" id="UP000429595"/>
    </source>
</evidence>
<feature type="transmembrane region" description="Helical" evidence="1">
    <location>
        <begin position="81"/>
        <end position="100"/>
    </location>
</feature>
<keyword evidence="1" id="KW-0812">Transmembrane</keyword>
<evidence type="ECO:0000256" key="1">
    <source>
        <dbReference type="SAM" id="Phobius"/>
    </source>
</evidence>
<dbReference type="Proteomes" id="UP000429595">
    <property type="component" value="Unassembled WGS sequence"/>
</dbReference>
<keyword evidence="1" id="KW-1133">Transmembrane helix</keyword>
<feature type="transmembrane region" description="Helical" evidence="1">
    <location>
        <begin position="121"/>
        <end position="140"/>
    </location>
</feature>
<gene>
    <name evidence="2" type="ORF">F9802_16045</name>
</gene>
<evidence type="ECO:0000313" key="2">
    <source>
        <dbReference type="EMBL" id="KAB7704691.1"/>
    </source>
</evidence>
<organism evidence="2 3">
    <name type="scientific">Bacillus aerolatus</name>
    <dbReference type="NCBI Taxonomy" id="2653354"/>
    <lineage>
        <taxon>Bacteria</taxon>
        <taxon>Bacillati</taxon>
        <taxon>Bacillota</taxon>
        <taxon>Bacilli</taxon>
        <taxon>Bacillales</taxon>
        <taxon>Bacillaceae</taxon>
        <taxon>Bacillus</taxon>
    </lineage>
</organism>
<keyword evidence="1" id="KW-0472">Membrane</keyword>
<reference evidence="2 3" key="1">
    <citation type="submission" date="2019-10" db="EMBL/GenBank/DDBJ databases">
        <title>Bacillus aerolatum sp. nov., isolated from bioaerosol of sport playgrounds.</title>
        <authorList>
            <person name="Chen P."/>
            <person name="Zhang G."/>
        </authorList>
    </citation>
    <scope>NUCLEOTIDE SEQUENCE [LARGE SCALE GENOMIC DNA]</scope>
    <source>
        <strain evidence="2 3">CX253</strain>
    </source>
</reference>